<dbReference type="STRING" id="583355.Caka_3054"/>
<evidence type="ECO:0000313" key="2">
    <source>
        <dbReference type="Proteomes" id="UP000000925"/>
    </source>
</evidence>
<evidence type="ECO:0000313" key="1">
    <source>
        <dbReference type="EMBL" id="ADE56067.1"/>
    </source>
</evidence>
<reference evidence="1 2" key="1">
    <citation type="journal article" date="2010" name="Stand. Genomic Sci.">
        <title>Complete genome sequence of Coraliomargarita akajimensis type strain (04OKA010-24).</title>
        <authorList>
            <person name="Mavromatis K."/>
            <person name="Abt B."/>
            <person name="Brambilla E."/>
            <person name="Lapidus A."/>
            <person name="Copeland A."/>
            <person name="Deshpande S."/>
            <person name="Nolan M."/>
            <person name="Lucas S."/>
            <person name="Tice H."/>
            <person name="Cheng J.F."/>
            <person name="Han C."/>
            <person name="Detter J.C."/>
            <person name="Woyke T."/>
            <person name="Goodwin L."/>
            <person name="Pitluck S."/>
            <person name="Held B."/>
            <person name="Brettin T."/>
            <person name="Tapia R."/>
            <person name="Ivanova N."/>
            <person name="Mikhailova N."/>
            <person name="Pati A."/>
            <person name="Liolios K."/>
            <person name="Chen A."/>
            <person name="Palaniappan K."/>
            <person name="Land M."/>
            <person name="Hauser L."/>
            <person name="Chang Y.J."/>
            <person name="Jeffries C.D."/>
            <person name="Rohde M."/>
            <person name="Goker M."/>
            <person name="Bristow J."/>
            <person name="Eisen J.A."/>
            <person name="Markowitz V."/>
            <person name="Hugenholtz P."/>
            <person name="Klenk H.P."/>
            <person name="Kyrpides N.C."/>
        </authorList>
    </citation>
    <scope>NUCLEOTIDE SEQUENCE [LARGE SCALE GENOMIC DNA]</scope>
    <source>
        <strain evidence="2">DSM 45221 / IAM 15411 / JCM 23193 / KCTC 12865</strain>
    </source>
</reference>
<sequence>MVNSKQAYLRSLIAFGVKDEVLQLMRGLKNVAAHECNWC</sequence>
<protein>
    <submittedName>
        <fullName evidence="1">Uncharacterized protein</fullName>
    </submittedName>
</protein>
<proteinExistence type="predicted"/>
<dbReference type="EMBL" id="CP001998">
    <property type="protein sequence ID" value="ADE56067.1"/>
    <property type="molecule type" value="Genomic_DNA"/>
</dbReference>
<keyword evidence="2" id="KW-1185">Reference proteome</keyword>
<name>D5EI27_CORAD</name>
<gene>
    <name evidence="1" type="ordered locus">Caka_3054</name>
</gene>
<accession>D5EI27</accession>
<dbReference type="HOGENOM" id="CLU_3308082_0_0_0"/>
<dbReference type="Proteomes" id="UP000000925">
    <property type="component" value="Chromosome"/>
</dbReference>
<dbReference type="AlphaFoldDB" id="D5EI27"/>
<dbReference type="KEGG" id="caa:Caka_3054"/>
<organism evidence="1 2">
    <name type="scientific">Coraliomargarita akajimensis (strain DSM 45221 / IAM 15411 / JCM 23193 / KCTC 12865 / 04OKA010-24)</name>
    <dbReference type="NCBI Taxonomy" id="583355"/>
    <lineage>
        <taxon>Bacteria</taxon>
        <taxon>Pseudomonadati</taxon>
        <taxon>Verrucomicrobiota</taxon>
        <taxon>Opitutia</taxon>
        <taxon>Puniceicoccales</taxon>
        <taxon>Coraliomargaritaceae</taxon>
        <taxon>Coraliomargarita</taxon>
    </lineage>
</organism>